<keyword evidence="1" id="KW-0067">ATP-binding</keyword>
<dbReference type="PANTHER" id="PTHR40274">
    <property type="entry name" value="VIRGINIAMYCIN B LYASE"/>
    <property type="match status" value="1"/>
</dbReference>
<organism evidence="1 2">
    <name type="scientific">Enhygromyxa salina</name>
    <dbReference type="NCBI Taxonomy" id="215803"/>
    <lineage>
        <taxon>Bacteria</taxon>
        <taxon>Pseudomonadati</taxon>
        <taxon>Myxococcota</taxon>
        <taxon>Polyangia</taxon>
        <taxon>Nannocystales</taxon>
        <taxon>Nannocystaceae</taxon>
        <taxon>Enhygromyxa</taxon>
    </lineage>
</organism>
<dbReference type="GO" id="GO:0005524">
    <property type="term" value="F:ATP binding"/>
    <property type="evidence" value="ECO:0007669"/>
    <property type="project" value="UniProtKB-KW"/>
</dbReference>
<dbReference type="InterPro" id="IPR011042">
    <property type="entry name" value="6-blade_b-propeller_TolB-like"/>
</dbReference>
<sequence length="425" mass="44828">MIALGGVACSQTATGVTRTDDGVGSGISTFIGILETSDDGSIRLDLEQIDALAGGCADGSGNSLDEDSLRHIWISNSPEGTVSKINTETGIEEARYLAGPGAADPSRTSVNLLGDAVVVDRAGGIAKIAATEDRCVDLDTDGKIDTSHGPSDVRKWGEDECVLWHVPLPSGGTTNNQYGPRPVAWEGVGPDDCTKPRVWVGWRDVDNGTFRRLNGETGELLDEVSVAWPGDQWGPYGGATNKAGDFWVVGWKVGPLVRIDGGDLTMDVHEIPAPPNGEQWTYGMALDADGHPWIAGARTVYHFDPSTAQWDFIDVPGASFRGMMIDTEGRGWVANNGSSLLVEIDTLSKTVAHPAVPLAGAAMPVGISIDIEGKIWVVDQGTSTAFKVDPDTYQTLLTATGLNEPYTYSDMTGVGLGLVSFPPTG</sequence>
<name>A0A0C1ZNB6_9BACT</name>
<protein>
    <submittedName>
        <fullName evidence="1">Methionine ABC transporter ATP-binding protein</fullName>
    </submittedName>
</protein>
<evidence type="ECO:0000313" key="1">
    <source>
        <dbReference type="EMBL" id="KIG18964.1"/>
    </source>
</evidence>
<dbReference type="AlphaFoldDB" id="A0A0C1ZNB6"/>
<dbReference type="SUPFAM" id="SSF101898">
    <property type="entry name" value="NHL repeat"/>
    <property type="match status" value="1"/>
</dbReference>
<evidence type="ECO:0000313" key="2">
    <source>
        <dbReference type="Proteomes" id="UP000031599"/>
    </source>
</evidence>
<dbReference type="PANTHER" id="PTHR40274:SF3">
    <property type="entry name" value="VIRGINIAMYCIN B LYASE"/>
    <property type="match status" value="1"/>
</dbReference>
<gene>
    <name evidence="1" type="ORF">DB30_06575</name>
</gene>
<accession>A0A0C1ZNB6</accession>
<reference evidence="1 2" key="1">
    <citation type="submission" date="2014-12" db="EMBL/GenBank/DDBJ databases">
        <title>Genome assembly of Enhygromyxa salina DSM 15201.</title>
        <authorList>
            <person name="Sharma G."/>
            <person name="Subramanian S."/>
        </authorList>
    </citation>
    <scope>NUCLEOTIDE SEQUENCE [LARGE SCALE GENOMIC DNA]</scope>
    <source>
        <strain evidence="1 2">DSM 15201</strain>
    </source>
</reference>
<dbReference type="Proteomes" id="UP000031599">
    <property type="component" value="Unassembled WGS sequence"/>
</dbReference>
<proteinExistence type="predicted"/>
<keyword evidence="1" id="KW-0547">Nucleotide-binding</keyword>
<dbReference type="InterPro" id="IPR051344">
    <property type="entry name" value="Vgb"/>
</dbReference>
<dbReference type="Gene3D" id="2.120.10.30">
    <property type="entry name" value="TolB, C-terminal domain"/>
    <property type="match status" value="1"/>
</dbReference>
<comment type="caution">
    <text evidence="1">The sequence shown here is derived from an EMBL/GenBank/DDBJ whole genome shotgun (WGS) entry which is preliminary data.</text>
</comment>
<dbReference type="EMBL" id="JMCC02000007">
    <property type="protein sequence ID" value="KIG18964.1"/>
    <property type="molecule type" value="Genomic_DNA"/>
</dbReference>